<feature type="compositionally biased region" description="Basic and acidic residues" evidence="4">
    <location>
        <begin position="435"/>
        <end position="465"/>
    </location>
</feature>
<feature type="transmembrane region" description="Helical" evidence="5">
    <location>
        <begin position="51"/>
        <end position="72"/>
    </location>
</feature>
<keyword evidence="5" id="KW-0812">Transmembrane</keyword>
<dbReference type="RefSeq" id="WP_013202142.1">
    <property type="nucleotide sequence ID" value="NC_014306.1"/>
</dbReference>
<dbReference type="InterPro" id="IPR011990">
    <property type="entry name" value="TPR-like_helical_dom_sf"/>
</dbReference>
<dbReference type="Gene3D" id="3.40.50.410">
    <property type="entry name" value="von Willebrand factor, type A domain"/>
    <property type="match status" value="1"/>
</dbReference>
<reference evidence="7 8" key="1">
    <citation type="journal article" date="2010" name="BMC Genomics">
        <title>Genome comparison of the epiphytic bacteria Erwinia billingiae and E. tasmaniensis with the pear pathogen E. pyrifoliae.</title>
        <authorList>
            <person name="Kube M."/>
            <person name="Migdoll A.M."/>
            <person name="Gehring I."/>
            <person name="Heitmann K."/>
            <person name="Mayer Y."/>
            <person name="Kuhl H."/>
            <person name="Knaust F."/>
            <person name="Geider K."/>
            <person name="Reinhardt R."/>
        </authorList>
    </citation>
    <scope>NUCLEOTIDE SEQUENCE [LARGE SCALE GENOMIC DNA]</scope>
    <source>
        <strain evidence="7 8">Eb661</strain>
    </source>
</reference>
<evidence type="ECO:0000256" key="2">
    <source>
        <dbReference type="ARBA" id="ARBA00022803"/>
    </source>
</evidence>
<evidence type="ECO:0000313" key="7">
    <source>
        <dbReference type="EMBL" id="CAX59652.1"/>
    </source>
</evidence>
<dbReference type="SUPFAM" id="SSF48452">
    <property type="entry name" value="TPR-like"/>
    <property type="match status" value="1"/>
</dbReference>
<dbReference type="STRING" id="634500.EbC_21210"/>
<keyword evidence="1" id="KW-0677">Repeat</keyword>
<dbReference type="Proteomes" id="UP000008793">
    <property type="component" value="Chromosome"/>
</dbReference>
<dbReference type="InterPro" id="IPR036465">
    <property type="entry name" value="vWFA_dom_sf"/>
</dbReference>
<dbReference type="PANTHER" id="PTHR22550">
    <property type="entry name" value="SPORE GERMINATION PROTEIN"/>
    <property type="match status" value="1"/>
</dbReference>
<keyword evidence="2 3" id="KW-0802">TPR repeat</keyword>
<feature type="domain" description="VWFA" evidence="6">
    <location>
        <begin position="95"/>
        <end position="193"/>
    </location>
</feature>
<dbReference type="KEGG" id="ebi:EbC_21210"/>
<evidence type="ECO:0000256" key="4">
    <source>
        <dbReference type="SAM" id="MobiDB-lite"/>
    </source>
</evidence>
<evidence type="ECO:0000256" key="3">
    <source>
        <dbReference type="PROSITE-ProRule" id="PRU00339"/>
    </source>
</evidence>
<feature type="repeat" description="TPR" evidence="3">
    <location>
        <begin position="384"/>
        <end position="417"/>
    </location>
</feature>
<keyword evidence="8" id="KW-1185">Reference proteome</keyword>
<dbReference type="Pfam" id="PF07719">
    <property type="entry name" value="TPR_2"/>
    <property type="match status" value="1"/>
</dbReference>
<keyword evidence="5" id="KW-1133">Transmembrane helix</keyword>
<name>D8MS45_ERWBE</name>
<dbReference type="EMBL" id="FP236843">
    <property type="protein sequence ID" value="CAX59652.1"/>
    <property type="molecule type" value="Genomic_DNA"/>
</dbReference>
<dbReference type="PANTHER" id="PTHR22550:SF14">
    <property type="entry name" value="VWFA DOMAIN-CONTAINING PROTEIN"/>
    <property type="match status" value="1"/>
</dbReference>
<feature type="region of interest" description="Disordered" evidence="4">
    <location>
        <begin position="435"/>
        <end position="487"/>
    </location>
</feature>
<dbReference type="PROSITE" id="PS50005">
    <property type="entry name" value="TPR"/>
    <property type="match status" value="1"/>
</dbReference>
<dbReference type="InterPro" id="IPR002035">
    <property type="entry name" value="VWF_A"/>
</dbReference>
<protein>
    <submittedName>
        <fullName evidence="7">Tetratricopeptide protein</fullName>
    </submittedName>
</protein>
<evidence type="ECO:0000256" key="1">
    <source>
        <dbReference type="ARBA" id="ARBA00022737"/>
    </source>
</evidence>
<accession>D8MS45</accession>
<evidence type="ECO:0000256" key="5">
    <source>
        <dbReference type="SAM" id="Phobius"/>
    </source>
</evidence>
<keyword evidence="5" id="KW-0472">Membrane</keyword>
<evidence type="ECO:0000259" key="6">
    <source>
        <dbReference type="Pfam" id="PF13519"/>
    </source>
</evidence>
<evidence type="ECO:0000313" key="8">
    <source>
        <dbReference type="Proteomes" id="UP000008793"/>
    </source>
</evidence>
<dbReference type="GeneID" id="90512139"/>
<dbReference type="InterPro" id="IPR050768">
    <property type="entry name" value="UPF0353/GerABKA_families"/>
</dbReference>
<dbReference type="AlphaFoldDB" id="D8MS45"/>
<dbReference type="InterPro" id="IPR013105">
    <property type="entry name" value="TPR_2"/>
</dbReference>
<dbReference type="Pfam" id="PF13519">
    <property type="entry name" value="VWA_2"/>
    <property type="match status" value="1"/>
</dbReference>
<dbReference type="HOGENOM" id="CLU_024570_3_0_6"/>
<dbReference type="SMART" id="SM00028">
    <property type="entry name" value="TPR"/>
    <property type="match status" value="1"/>
</dbReference>
<dbReference type="SUPFAM" id="SSF53300">
    <property type="entry name" value="vWA-like"/>
    <property type="match status" value="1"/>
</dbReference>
<gene>
    <name evidence="7" type="ordered locus">EbC_21210</name>
</gene>
<dbReference type="eggNOG" id="COG2304">
    <property type="taxonomic scope" value="Bacteria"/>
</dbReference>
<proteinExistence type="predicted"/>
<organism evidence="8">
    <name type="scientific">Erwinia billingiae (strain Eb661)</name>
    <dbReference type="NCBI Taxonomy" id="634500"/>
    <lineage>
        <taxon>Bacteria</taxon>
        <taxon>Pseudomonadati</taxon>
        <taxon>Pseudomonadota</taxon>
        <taxon>Gammaproteobacteria</taxon>
        <taxon>Enterobacterales</taxon>
        <taxon>Erwiniaceae</taxon>
        <taxon>Erwinia</taxon>
    </lineage>
</organism>
<dbReference type="Gene3D" id="1.25.40.10">
    <property type="entry name" value="Tetratricopeptide repeat domain"/>
    <property type="match status" value="1"/>
</dbReference>
<sequence length="508" mass="56432">MTDFLFIYPWRLLGLLLCPLLWFLASGSRSAWHRIMTKPFARALIHGQRRSLFQVLPWLFAAGCIALAGPSWQKDLPAGMTSQTQVMVILQQDLGMMAQDLPPSRHQRMQPKIEALMSRLPGSHMGLVVYNAQAFLTTPMTNDGAFFRLFLDAQQPTQLPEGEGSGLQAAIALALKNLPQSPTVPHSLLLVADNLSAEDARWLAEQKLPLQVWVPGTAKGGALPEALAARGIDTRLNVPRFEQLRNNGIPVTLATADDDDLPAILQNIQQSVVAQQNSRSDLHWKNSGYLLIIPMLLLLLVWRQQMILLLLIAVSLTTFTPPAAAAWTEAFISPDQQGQRAFNRGDYAEAAAHFTNPLWRGIALYNAGDFPAATSAFLQAPATPDTLLWIGNSYAQQKQWQQALTSYDQALSLRPDWTMAKDNRAKIAHIIMQLRQKERDRQDSQHKEQDETPDAIKNDLKKDQGVKQQDMQATAGNSPQVNQWYDNLSLSPSGLLENLYNSAPAEGK</sequence>
<feature type="compositionally biased region" description="Polar residues" evidence="4">
    <location>
        <begin position="466"/>
        <end position="487"/>
    </location>
</feature>
<dbReference type="InterPro" id="IPR019734">
    <property type="entry name" value="TPR_rpt"/>
</dbReference>